<evidence type="ECO:0000256" key="10">
    <source>
        <dbReference type="PIRNR" id="PIRNR017901"/>
    </source>
</evidence>
<evidence type="ECO:0000256" key="2">
    <source>
        <dbReference type="ARBA" id="ARBA00010253"/>
    </source>
</evidence>
<evidence type="ECO:0000256" key="3">
    <source>
        <dbReference type="ARBA" id="ARBA00011153"/>
    </source>
</evidence>
<comment type="similarity">
    <text evidence="10">Belongs to the glutamate--cysteine ligase type 2 family. EgtA subfamily.</text>
</comment>
<dbReference type="SUPFAM" id="SSF55931">
    <property type="entry name" value="Glutamine synthetase/guanido kinase"/>
    <property type="match status" value="1"/>
</dbReference>
<accession>A0A0D6JAJ0</accession>
<evidence type="ECO:0000313" key="12">
    <source>
        <dbReference type="Proteomes" id="UP000033187"/>
    </source>
</evidence>
<comment type="subunit">
    <text evidence="3">Homodimer or monomer when oxidized or reduced, respectively.</text>
</comment>
<evidence type="ECO:0000256" key="9">
    <source>
        <dbReference type="ARBA" id="ARBA00023157"/>
    </source>
</evidence>
<dbReference type="KEGG" id="fiy:BN1229_v1_0171"/>
<dbReference type="Proteomes" id="UP000033187">
    <property type="component" value="Chromosome 1"/>
</dbReference>
<keyword evidence="5" id="KW-0317">Glutathione biosynthesis</keyword>
<evidence type="ECO:0000256" key="8">
    <source>
        <dbReference type="ARBA" id="ARBA00022946"/>
    </source>
</evidence>
<dbReference type="Pfam" id="PF04107">
    <property type="entry name" value="GCS2"/>
    <property type="match status" value="1"/>
</dbReference>
<dbReference type="PANTHER" id="PTHR34378">
    <property type="entry name" value="GLUTAMATE--CYSTEINE LIGASE, CHLOROPLASTIC"/>
    <property type="match status" value="1"/>
</dbReference>
<keyword evidence="4 10" id="KW-0436">Ligase</keyword>
<evidence type="ECO:0000256" key="5">
    <source>
        <dbReference type="ARBA" id="ARBA00022684"/>
    </source>
</evidence>
<dbReference type="OrthoDB" id="9780152at2"/>
<gene>
    <name evidence="11" type="ORF">YBN1229_v1_0171</name>
</gene>
<comment type="pathway">
    <text evidence="1">Sulfur metabolism; glutathione biosynthesis; glutathione from L-cysteine and L-glutamate: step 1/2.</text>
</comment>
<dbReference type="PANTHER" id="PTHR34378:SF1">
    <property type="entry name" value="GLUTAMATE--CYSTEINE LIGASE, CHLOROPLASTIC"/>
    <property type="match status" value="1"/>
</dbReference>
<dbReference type="AlphaFoldDB" id="A0A0D6JAJ0"/>
<dbReference type="GO" id="GO:0006750">
    <property type="term" value="P:glutathione biosynthetic process"/>
    <property type="evidence" value="ECO:0007669"/>
    <property type="project" value="UniProtKB-UniRule"/>
</dbReference>
<comment type="catalytic activity">
    <reaction evidence="10">
        <text>L-cysteine + L-glutamate + ATP = gamma-L-glutamyl-L-cysteine + ADP + phosphate + H(+)</text>
        <dbReference type="Rhea" id="RHEA:13285"/>
        <dbReference type="ChEBI" id="CHEBI:15378"/>
        <dbReference type="ChEBI" id="CHEBI:29985"/>
        <dbReference type="ChEBI" id="CHEBI:30616"/>
        <dbReference type="ChEBI" id="CHEBI:35235"/>
        <dbReference type="ChEBI" id="CHEBI:43474"/>
        <dbReference type="ChEBI" id="CHEBI:58173"/>
        <dbReference type="ChEBI" id="CHEBI:456216"/>
        <dbReference type="EC" id="6.3.2.2"/>
    </reaction>
</comment>
<keyword evidence="12" id="KW-1185">Reference proteome</keyword>
<proteinExistence type="inferred from homology"/>
<keyword evidence="8" id="KW-0809">Transit peptide</keyword>
<dbReference type="PIRSF" id="PIRSF017901">
    <property type="entry name" value="GCL"/>
    <property type="match status" value="1"/>
</dbReference>
<evidence type="ECO:0000256" key="6">
    <source>
        <dbReference type="ARBA" id="ARBA00022741"/>
    </source>
</evidence>
<keyword evidence="6 10" id="KW-0547">Nucleotide-binding</keyword>
<dbReference type="InterPro" id="IPR011556">
    <property type="entry name" value="Glut_cys_lig_pln_type"/>
</dbReference>
<dbReference type="RefSeq" id="WP_046475517.1">
    <property type="nucleotide sequence ID" value="NZ_LN829118.1"/>
</dbReference>
<keyword evidence="7 10" id="KW-0067">ATP-binding</keyword>
<evidence type="ECO:0000256" key="1">
    <source>
        <dbReference type="ARBA" id="ARBA00005006"/>
    </source>
</evidence>
<name>A0A0D6JAJ0_9HYPH</name>
<comment type="similarity">
    <text evidence="2">Belongs to the carboxylate-amine ligase family. Glutamate--cysteine ligase type 2 subfamily.</text>
</comment>
<dbReference type="InterPro" id="IPR035434">
    <property type="entry name" value="GCL_bact_plant"/>
</dbReference>
<dbReference type="GO" id="GO:0005524">
    <property type="term" value="F:ATP binding"/>
    <property type="evidence" value="ECO:0007669"/>
    <property type="project" value="UniProtKB-UniRule"/>
</dbReference>
<dbReference type="EC" id="6.3.2.2" evidence="10"/>
<dbReference type="InterPro" id="IPR006336">
    <property type="entry name" value="GCS2"/>
</dbReference>
<reference evidence="12" key="1">
    <citation type="submission" date="2015-02" db="EMBL/GenBank/DDBJ databases">
        <authorList>
            <person name="Chooi Y.-H."/>
        </authorList>
    </citation>
    <scope>NUCLEOTIDE SEQUENCE [LARGE SCALE GENOMIC DNA]</scope>
    <source>
        <strain evidence="12">strain Y</strain>
    </source>
</reference>
<dbReference type="EMBL" id="LN829119">
    <property type="protein sequence ID" value="CPR15018.1"/>
    <property type="molecule type" value="Genomic_DNA"/>
</dbReference>
<dbReference type="KEGG" id="fil:BN1229_v1_0167"/>
<dbReference type="GO" id="GO:0004357">
    <property type="term" value="F:glutamate-cysteine ligase activity"/>
    <property type="evidence" value="ECO:0007669"/>
    <property type="project" value="UniProtKB-UniRule"/>
</dbReference>
<dbReference type="InterPro" id="IPR014746">
    <property type="entry name" value="Gln_synth/guanido_kin_cat_dom"/>
</dbReference>
<evidence type="ECO:0000313" key="11">
    <source>
        <dbReference type="EMBL" id="CPR15018.1"/>
    </source>
</evidence>
<sequence>MSTRQDAAPSETINSRNDLVAWIAAGEKPRDAWSIGTEHEKFVFHGATRQPVAYDGETGINALMSGLMKCCGWEPIIEDGNMIALKRAIGEPGATVSLEPGGQFELSGAPLRTVHETAAETQQHLEQCHRAGGPLGLGFLGLGFAPTWTFEDMPRMPKKRYGIMTSYMPKVGTRGLDMMYRTATIQANLDFGSEADMVKKLRVALAWQPVATALFASSPFTEGKPNGFKSMRSEIWRHTDPNRTGMMPFAFEEGMGYEAFVDYALKVPMYFVYRDGHYIDVAGASFADFLAGKLVGLEGILPTLDDWSDHLTTLFPEARLKRFLEMRGADGGRVEMINALPALWSGLLYDADVLDAAWDRVKDWTADERQKLRDEVPRLALETPFRGGHVADLAREMVELAAKGLANRNFCDSSGADERQYLAPLEDIVDSRRTVADQLLEKYHGAWAGDISWVFAETAM</sequence>
<comment type="function">
    <text evidence="10">Catalyzes the synthesis of gamma-glutamylcysteine (gamma-GC).</text>
</comment>
<organism evidence="11 12">
    <name type="scientific">Candidatus Filomicrobium marinum</name>
    <dbReference type="NCBI Taxonomy" id="1608628"/>
    <lineage>
        <taxon>Bacteria</taxon>
        <taxon>Pseudomonadati</taxon>
        <taxon>Pseudomonadota</taxon>
        <taxon>Alphaproteobacteria</taxon>
        <taxon>Hyphomicrobiales</taxon>
        <taxon>Hyphomicrobiaceae</taxon>
        <taxon>Filomicrobium</taxon>
    </lineage>
</organism>
<evidence type="ECO:0000256" key="4">
    <source>
        <dbReference type="ARBA" id="ARBA00022598"/>
    </source>
</evidence>
<evidence type="ECO:0000256" key="7">
    <source>
        <dbReference type="ARBA" id="ARBA00022840"/>
    </source>
</evidence>
<protein>
    <recommendedName>
        <fullName evidence="10">Glutamate--cysteine ligase</fullName>
        <ecNumber evidence="10">6.3.2.2</ecNumber>
    </recommendedName>
</protein>
<dbReference type="NCBIfam" id="TIGR01436">
    <property type="entry name" value="glu_cys_lig_pln"/>
    <property type="match status" value="1"/>
</dbReference>
<dbReference type="Gene3D" id="3.30.590.20">
    <property type="match status" value="1"/>
</dbReference>
<keyword evidence="9" id="KW-1015">Disulfide bond</keyword>